<dbReference type="EMBL" id="WHVB01000004">
    <property type="protein sequence ID" value="KAF8483926.1"/>
    <property type="molecule type" value="Genomic_DNA"/>
</dbReference>
<dbReference type="Proteomes" id="UP000759537">
    <property type="component" value="Unassembled WGS sequence"/>
</dbReference>
<evidence type="ECO:0000259" key="1">
    <source>
        <dbReference type="Pfam" id="PF23878"/>
    </source>
</evidence>
<gene>
    <name evidence="2" type="ORF">DFH94DRAFT_331807</name>
</gene>
<name>A0A9P5N1K7_9AGAM</name>
<dbReference type="OrthoDB" id="40048at2759"/>
<organism evidence="2 3">
    <name type="scientific">Russula ochroleuca</name>
    <dbReference type="NCBI Taxonomy" id="152965"/>
    <lineage>
        <taxon>Eukaryota</taxon>
        <taxon>Fungi</taxon>
        <taxon>Dikarya</taxon>
        <taxon>Basidiomycota</taxon>
        <taxon>Agaricomycotina</taxon>
        <taxon>Agaricomycetes</taxon>
        <taxon>Russulales</taxon>
        <taxon>Russulaceae</taxon>
        <taxon>Russula</taxon>
    </lineage>
</organism>
<accession>A0A9P5N1K7</accession>
<dbReference type="InterPro" id="IPR056166">
    <property type="entry name" value="TPR_ELP1"/>
</dbReference>
<reference evidence="2" key="1">
    <citation type="submission" date="2019-10" db="EMBL/GenBank/DDBJ databases">
        <authorList>
            <consortium name="DOE Joint Genome Institute"/>
            <person name="Kuo A."/>
            <person name="Miyauchi S."/>
            <person name="Kiss E."/>
            <person name="Drula E."/>
            <person name="Kohler A."/>
            <person name="Sanchez-Garcia M."/>
            <person name="Andreopoulos B."/>
            <person name="Barry K.W."/>
            <person name="Bonito G."/>
            <person name="Buee M."/>
            <person name="Carver A."/>
            <person name="Chen C."/>
            <person name="Cichocki N."/>
            <person name="Clum A."/>
            <person name="Culley D."/>
            <person name="Crous P.W."/>
            <person name="Fauchery L."/>
            <person name="Girlanda M."/>
            <person name="Hayes R."/>
            <person name="Keri Z."/>
            <person name="LaButti K."/>
            <person name="Lipzen A."/>
            <person name="Lombard V."/>
            <person name="Magnuson J."/>
            <person name="Maillard F."/>
            <person name="Morin E."/>
            <person name="Murat C."/>
            <person name="Nolan M."/>
            <person name="Ohm R."/>
            <person name="Pangilinan J."/>
            <person name="Pereira M."/>
            <person name="Perotto S."/>
            <person name="Peter M."/>
            <person name="Riley R."/>
            <person name="Sitrit Y."/>
            <person name="Stielow B."/>
            <person name="Szollosi G."/>
            <person name="Zifcakova L."/>
            <person name="Stursova M."/>
            <person name="Spatafora J.W."/>
            <person name="Tedersoo L."/>
            <person name="Vaario L.-M."/>
            <person name="Yamada A."/>
            <person name="Yan M."/>
            <person name="Wang P."/>
            <person name="Xu J."/>
            <person name="Bruns T."/>
            <person name="Baldrian P."/>
            <person name="Vilgalys R."/>
            <person name="Henrissat B."/>
            <person name="Grigoriev I.V."/>
            <person name="Hibbett D."/>
            <person name="Nagy L.G."/>
            <person name="Martin F.M."/>
        </authorList>
    </citation>
    <scope>NUCLEOTIDE SEQUENCE</scope>
    <source>
        <strain evidence="2">Prilba</strain>
    </source>
</reference>
<evidence type="ECO:0000313" key="3">
    <source>
        <dbReference type="Proteomes" id="UP000759537"/>
    </source>
</evidence>
<keyword evidence="3" id="KW-1185">Reference proteome</keyword>
<dbReference type="AlphaFoldDB" id="A0A9P5N1K7"/>
<dbReference type="Pfam" id="PF23878">
    <property type="entry name" value="TPR_ELP1"/>
    <property type="match status" value="1"/>
</dbReference>
<feature type="domain" description="ELP1 TPR" evidence="1">
    <location>
        <begin position="3"/>
        <end position="57"/>
    </location>
</feature>
<sequence length="64" mass="7663">MLAYENALLWRELFELARLQRVDHEEIIAMAYRVTDDLTSKKRYTEAGHILLYYAEDDRRPSSD</sequence>
<evidence type="ECO:0000313" key="2">
    <source>
        <dbReference type="EMBL" id="KAF8483926.1"/>
    </source>
</evidence>
<comment type="caution">
    <text evidence="2">The sequence shown here is derived from an EMBL/GenBank/DDBJ whole genome shotgun (WGS) entry which is preliminary data.</text>
</comment>
<proteinExistence type="predicted"/>
<reference evidence="2" key="2">
    <citation type="journal article" date="2020" name="Nat. Commun.">
        <title>Large-scale genome sequencing of mycorrhizal fungi provides insights into the early evolution of symbiotic traits.</title>
        <authorList>
            <person name="Miyauchi S."/>
            <person name="Kiss E."/>
            <person name="Kuo A."/>
            <person name="Drula E."/>
            <person name="Kohler A."/>
            <person name="Sanchez-Garcia M."/>
            <person name="Morin E."/>
            <person name="Andreopoulos B."/>
            <person name="Barry K.W."/>
            <person name="Bonito G."/>
            <person name="Buee M."/>
            <person name="Carver A."/>
            <person name="Chen C."/>
            <person name="Cichocki N."/>
            <person name="Clum A."/>
            <person name="Culley D."/>
            <person name="Crous P.W."/>
            <person name="Fauchery L."/>
            <person name="Girlanda M."/>
            <person name="Hayes R.D."/>
            <person name="Keri Z."/>
            <person name="LaButti K."/>
            <person name="Lipzen A."/>
            <person name="Lombard V."/>
            <person name="Magnuson J."/>
            <person name="Maillard F."/>
            <person name="Murat C."/>
            <person name="Nolan M."/>
            <person name="Ohm R.A."/>
            <person name="Pangilinan J."/>
            <person name="Pereira M.F."/>
            <person name="Perotto S."/>
            <person name="Peter M."/>
            <person name="Pfister S."/>
            <person name="Riley R."/>
            <person name="Sitrit Y."/>
            <person name="Stielow J.B."/>
            <person name="Szollosi G."/>
            <person name="Zifcakova L."/>
            <person name="Stursova M."/>
            <person name="Spatafora J.W."/>
            <person name="Tedersoo L."/>
            <person name="Vaario L.M."/>
            <person name="Yamada A."/>
            <person name="Yan M."/>
            <person name="Wang P."/>
            <person name="Xu J."/>
            <person name="Bruns T."/>
            <person name="Baldrian P."/>
            <person name="Vilgalys R."/>
            <person name="Dunand C."/>
            <person name="Henrissat B."/>
            <person name="Grigoriev I.V."/>
            <person name="Hibbett D."/>
            <person name="Nagy L.G."/>
            <person name="Martin F.M."/>
        </authorList>
    </citation>
    <scope>NUCLEOTIDE SEQUENCE</scope>
    <source>
        <strain evidence="2">Prilba</strain>
    </source>
</reference>
<protein>
    <recommendedName>
        <fullName evidence="1">ELP1 TPR domain-containing protein</fullName>
    </recommendedName>
</protein>